<gene>
    <name evidence="8" type="ORF">H5V45_17590</name>
</gene>
<dbReference type="GO" id="GO:0016020">
    <property type="term" value="C:membrane"/>
    <property type="evidence" value="ECO:0007669"/>
    <property type="project" value="UniProtKB-SubCell"/>
</dbReference>
<keyword evidence="6" id="KW-0862">Zinc</keyword>
<feature type="transmembrane region" description="Helical" evidence="7">
    <location>
        <begin position="84"/>
        <end position="102"/>
    </location>
</feature>
<keyword evidence="9" id="KW-1185">Reference proteome</keyword>
<dbReference type="GO" id="GO:0016811">
    <property type="term" value="F:hydrolase activity, acting on carbon-nitrogen (but not peptide) bonds, in linear amides"/>
    <property type="evidence" value="ECO:0007669"/>
    <property type="project" value="InterPro"/>
</dbReference>
<dbReference type="EMBL" id="JACKXE010000001">
    <property type="protein sequence ID" value="MBB6629144.1"/>
    <property type="molecule type" value="Genomic_DNA"/>
</dbReference>
<keyword evidence="5 7" id="KW-0472">Membrane</keyword>
<dbReference type="GO" id="GO:0046872">
    <property type="term" value="F:metal ion binding"/>
    <property type="evidence" value="ECO:0007669"/>
    <property type="project" value="UniProtKB-KW"/>
</dbReference>
<dbReference type="GO" id="GO:0006672">
    <property type="term" value="P:ceramide metabolic process"/>
    <property type="evidence" value="ECO:0007669"/>
    <property type="project" value="InterPro"/>
</dbReference>
<feature type="transmembrane region" description="Helical" evidence="7">
    <location>
        <begin position="146"/>
        <end position="164"/>
    </location>
</feature>
<accession>A0A7X0VBV3</accession>
<dbReference type="RefSeq" id="WP_185254127.1">
    <property type="nucleotide sequence ID" value="NZ_JACKXE010000001.1"/>
</dbReference>
<sequence>MPHRSLRPLAVTAAVALGSVALLALAIGGGWLGPDVGRGATFCEAARDGLVRQPANTLSNAGFVLAGLLVAWRAGAPARPGSVLASRPGVATAYACGVVLLGPGSAAMHATQSSLGGHLDTLSMYVVASFAAAYALTRWCGRDRVFLAQVFSLGVAGCELVGSVPGRVPVVMFAGNVAFGALLLAAVVLEVLLWRRGRTRIDLRWGTGALAAMVVALVIWTLSQHGWCDPHSWLQGHAVWHLLGALAAYLLLRLWDSEREPAQAKPNLASGSSSIRSS</sequence>
<feature type="transmembrane region" description="Helical" evidence="7">
    <location>
        <begin position="170"/>
        <end position="193"/>
    </location>
</feature>
<feature type="transmembrane region" description="Helical" evidence="7">
    <location>
        <begin position="55"/>
        <end position="72"/>
    </location>
</feature>
<dbReference type="Proteomes" id="UP000523955">
    <property type="component" value="Unassembled WGS sequence"/>
</dbReference>
<dbReference type="Pfam" id="PF05875">
    <property type="entry name" value="Ceramidase"/>
    <property type="match status" value="1"/>
</dbReference>
<keyword evidence="4 7" id="KW-1133">Transmembrane helix</keyword>
<evidence type="ECO:0000313" key="8">
    <source>
        <dbReference type="EMBL" id="MBB6629144.1"/>
    </source>
</evidence>
<evidence type="ECO:0000256" key="3">
    <source>
        <dbReference type="ARBA" id="ARBA00022801"/>
    </source>
</evidence>
<proteinExistence type="predicted"/>
<dbReference type="InterPro" id="IPR008901">
    <property type="entry name" value="ACER"/>
</dbReference>
<comment type="cofactor">
    <cofactor evidence="6">
        <name>Zn(2+)</name>
        <dbReference type="ChEBI" id="CHEBI:29105"/>
    </cofactor>
</comment>
<keyword evidence="3" id="KW-0378">Hydrolase</keyword>
<protein>
    <submittedName>
        <fullName evidence="8">Ceramidase domain-containing protein</fullName>
    </submittedName>
</protein>
<feature type="transmembrane region" description="Helical" evidence="7">
    <location>
        <begin position="238"/>
        <end position="255"/>
    </location>
</feature>
<reference evidence="8 9" key="1">
    <citation type="submission" date="2020-08" db="EMBL/GenBank/DDBJ databases">
        <authorList>
            <person name="Seo M.-J."/>
        </authorList>
    </citation>
    <scope>NUCLEOTIDE SEQUENCE [LARGE SCALE GENOMIC DNA]</scope>
    <source>
        <strain evidence="8 9">KIGAM211</strain>
    </source>
</reference>
<comment type="subcellular location">
    <subcellularLocation>
        <location evidence="1">Membrane</location>
        <topology evidence="1">Multi-pass membrane protein</topology>
    </subcellularLocation>
</comment>
<comment type="caution">
    <text evidence="8">The sequence shown here is derived from an EMBL/GenBank/DDBJ whole genome shotgun (WGS) entry which is preliminary data.</text>
</comment>
<evidence type="ECO:0000313" key="9">
    <source>
        <dbReference type="Proteomes" id="UP000523955"/>
    </source>
</evidence>
<feature type="binding site" evidence="6">
    <location>
        <position position="237"/>
    </location>
    <ligand>
        <name>Zn(2+)</name>
        <dbReference type="ChEBI" id="CHEBI:29105"/>
        <note>catalytic</note>
    </ligand>
</feature>
<name>A0A7X0VBV3_9ACTN</name>
<organism evidence="8 9">
    <name type="scientific">Nocardioides luti</name>
    <dbReference type="NCBI Taxonomy" id="2761101"/>
    <lineage>
        <taxon>Bacteria</taxon>
        <taxon>Bacillati</taxon>
        <taxon>Actinomycetota</taxon>
        <taxon>Actinomycetes</taxon>
        <taxon>Propionibacteriales</taxon>
        <taxon>Nocardioidaceae</taxon>
        <taxon>Nocardioides</taxon>
    </lineage>
</organism>
<evidence type="ECO:0000256" key="4">
    <source>
        <dbReference type="ARBA" id="ARBA00022989"/>
    </source>
</evidence>
<evidence type="ECO:0000256" key="6">
    <source>
        <dbReference type="PIRSR" id="PIRSR608901-2"/>
    </source>
</evidence>
<feature type="transmembrane region" description="Helical" evidence="7">
    <location>
        <begin position="205"/>
        <end position="223"/>
    </location>
</feature>
<evidence type="ECO:0000256" key="7">
    <source>
        <dbReference type="SAM" id="Phobius"/>
    </source>
</evidence>
<evidence type="ECO:0000256" key="2">
    <source>
        <dbReference type="ARBA" id="ARBA00022692"/>
    </source>
</evidence>
<dbReference type="AlphaFoldDB" id="A0A7X0VBV3"/>
<evidence type="ECO:0000256" key="5">
    <source>
        <dbReference type="ARBA" id="ARBA00023136"/>
    </source>
</evidence>
<keyword evidence="6" id="KW-0479">Metal-binding</keyword>
<feature type="binding site" evidence="6">
    <location>
        <position position="109"/>
    </location>
    <ligand>
        <name>Zn(2+)</name>
        <dbReference type="ChEBI" id="CHEBI:29105"/>
        <note>catalytic</note>
    </ligand>
</feature>
<feature type="transmembrane region" description="Helical" evidence="7">
    <location>
        <begin position="122"/>
        <end position="139"/>
    </location>
</feature>
<feature type="binding site" evidence="6">
    <location>
        <position position="241"/>
    </location>
    <ligand>
        <name>Zn(2+)</name>
        <dbReference type="ChEBI" id="CHEBI:29105"/>
        <note>catalytic</note>
    </ligand>
</feature>
<keyword evidence="2 7" id="KW-0812">Transmembrane</keyword>
<evidence type="ECO:0000256" key="1">
    <source>
        <dbReference type="ARBA" id="ARBA00004141"/>
    </source>
</evidence>